<dbReference type="AlphaFoldDB" id="A0A7C3J507"/>
<gene>
    <name evidence="2" type="ORF">ENS19_08035</name>
</gene>
<reference evidence="2" key="1">
    <citation type="journal article" date="2020" name="mSystems">
        <title>Genome- and Community-Level Interaction Insights into Carbon Utilization and Element Cycling Functions of Hydrothermarchaeota in Hydrothermal Sediment.</title>
        <authorList>
            <person name="Zhou Z."/>
            <person name="Liu Y."/>
            <person name="Xu W."/>
            <person name="Pan J."/>
            <person name="Luo Z.H."/>
            <person name="Li M."/>
        </authorList>
    </citation>
    <scope>NUCLEOTIDE SEQUENCE [LARGE SCALE GENOMIC DNA]</scope>
    <source>
        <strain evidence="2">SpSt-468</strain>
    </source>
</reference>
<name>A0A7C3J507_9CREN</name>
<comment type="caution">
    <text evidence="2">The sequence shown here is derived from an EMBL/GenBank/DDBJ whole genome shotgun (WGS) entry which is preliminary data.</text>
</comment>
<accession>A0A7C3J507</accession>
<dbReference type="Gene3D" id="3.90.320.10">
    <property type="match status" value="1"/>
</dbReference>
<protein>
    <submittedName>
        <fullName evidence="2">PD-(D/E)XK nuclease family protein</fullName>
    </submittedName>
</protein>
<feature type="domain" description="PD-(D/E)XK endonuclease-like" evidence="1">
    <location>
        <begin position="20"/>
        <end position="262"/>
    </location>
</feature>
<dbReference type="InterPro" id="IPR038726">
    <property type="entry name" value="PDDEXK_AddAB-type"/>
</dbReference>
<dbReference type="EMBL" id="DSTX01000013">
    <property type="protein sequence ID" value="HFK21205.1"/>
    <property type="molecule type" value="Genomic_DNA"/>
</dbReference>
<evidence type="ECO:0000259" key="1">
    <source>
        <dbReference type="Pfam" id="PF12705"/>
    </source>
</evidence>
<proteinExistence type="predicted"/>
<dbReference type="InterPro" id="IPR011604">
    <property type="entry name" value="PDDEXK-like_dom_sf"/>
</dbReference>
<sequence length="402" mass="47283">MHLNRNKTKKNKYNLMAIYSHSQLATFDQCPLKYKLQYLDKLDVDHPTTIEAFMGHVVHETLYKLYRDLQFEKRNALDEIIGYYKELWEKQYTDDILVVKGEYGPENYIMMGEKYVSDYYRHYAPFDDMRTVDLETQELIDLPDGNKYHVRIDRLGCVGNTYYVCDYKTNLKMKSQDEADADRQLAMYSIWVRDKFSDAERIVLKWHMLAFDKEIVSERSREQLDALVGETVRRIRDLERCSDFQPRVTNLCSYCVYRSYCPPFKHEADLAPKAIAEFKKDDGVQLVDNYAFLVSQKSEIDGRIKKLEGEIVAYAKQFGYTTVYGSNKKVAIREFQKVTLPEDKLAIVKLLQDKGLYDEYSHLNYSKLNSSILSGCIDRDIIRMAKIEPTYRLYLSSRITKG</sequence>
<organism evidence="2">
    <name type="scientific">Candidatus Methanomethylicus mesodigestus</name>
    <dbReference type="NCBI Taxonomy" id="1867258"/>
    <lineage>
        <taxon>Archaea</taxon>
        <taxon>Thermoproteota</taxon>
        <taxon>Methanosuratincolia</taxon>
        <taxon>Candidatus Methanomethylicales</taxon>
        <taxon>Candidatus Methanomethylicaceae</taxon>
        <taxon>Candidatus Methanomethylicus</taxon>
    </lineage>
</organism>
<evidence type="ECO:0000313" key="2">
    <source>
        <dbReference type="EMBL" id="HFK21205.1"/>
    </source>
</evidence>
<dbReference type="Pfam" id="PF12705">
    <property type="entry name" value="PDDEXK_1"/>
    <property type="match status" value="1"/>
</dbReference>